<gene>
    <name evidence="2" type="ORF">JCM19538_2106</name>
</gene>
<feature type="transmembrane region" description="Helical" evidence="1">
    <location>
        <begin position="311"/>
        <end position="329"/>
    </location>
</feature>
<keyword evidence="1" id="KW-0812">Transmembrane</keyword>
<keyword evidence="3" id="KW-1185">Reference proteome</keyword>
<feature type="transmembrane region" description="Helical" evidence="1">
    <location>
        <begin position="28"/>
        <end position="46"/>
    </location>
</feature>
<evidence type="ECO:0000313" key="2">
    <source>
        <dbReference type="EMBL" id="GAL89117.1"/>
    </source>
</evidence>
<feature type="transmembrane region" description="Helical" evidence="1">
    <location>
        <begin position="283"/>
        <end position="302"/>
    </location>
</feature>
<dbReference type="AlphaFoldDB" id="A0A098LRV9"/>
<dbReference type="EMBL" id="BBNY01000005">
    <property type="protein sequence ID" value="GAL89117.1"/>
    <property type="molecule type" value="Genomic_DNA"/>
</dbReference>
<dbReference type="Proteomes" id="UP000030184">
    <property type="component" value="Unassembled WGS sequence"/>
</dbReference>
<proteinExistence type="predicted"/>
<dbReference type="Pfam" id="PF14897">
    <property type="entry name" value="EpsG"/>
    <property type="match status" value="1"/>
</dbReference>
<feature type="transmembrane region" description="Helical" evidence="1">
    <location>
        <begin position="190"/>
        <end position="214"/>
    </location>
</feature>
<keyword evidence="1" id="KW-1133">Transmembrane helix</keyword>
<evidence type="ECO:0000313" key="3">
    <source>
        <dbReference type="Proteomes" id="UP000030184"/>
    </source>
</evidence>
<sequence length="354" mass="42032">MLVYIFLFLIVFCLLQIGTHKLFKSFNLYKLVYIIIFLFSAFRFDVGYDFPLYYKLVTKQHKFIDAQLDRLEPLSKALIELSYDTGFFQLFFILTSFIIVFFTYKTIKKNSTDRIISTLIFLSFPIFFFNSLSIVRQYVAVSLMFFSYTYIKSRKLIPFLVITFFAFLFHKSAIVAIPLYWIYNLRFKNIHFFILFVASFFSAKLLYLLVAALLPDYIIYLDKNVGVGGDKILLVFQLIGFFMLFFIDRKKNNSDYRFYTNTFFIGLFIWSSLAPYGHAGFRGSLYFTVFSILLIPEIISLFKQKAIIKKMVYLLCFIFFIFTLIVGKLNPNKDPNIPYRIYFFTDKDEFKIPK</sequence>
<comment type="caution">
    <text evidence="2">The sequence shown here is derived from an EMBL/GenBank/DDBJ whole genome shotgun (WGS) entry which is preliminary data.</text>
</comment>
<reference evidence="3" key="1">
    <citation type="journal article" date="2014" name="Genome Announc.">
        <title>Draft Genome Sequence of Marine Flavobacterium Jejuia pallidilutea Strain 11shimoA1 and Pigmentation Mutants.</title>
        <authorList>
            <person name="Takatani N."/>
            <person name="Nakanishi M."/>
            <person name="Meirelles P."/>
            <person name="Mino S."/>
            <person name="Suda W."/>
            <person name="Oshima K."/>
            <person name="Hattori M."/>
            <person name="Ohkuma M."/>
            <person name="Hosokawa M."/>
            <person name="Miyashita K."/>
            <person name="Thompson F.L."/>
            <person name="Niwa A."/>
            <person name="Sawabe T."/>
            <person name="Sawabe T."/>
        </authorList>
    </citation>
    <scope>NUCLEOTIDE SEQUENCE [LARGE SCALE GENOMIC DNA]</scope>
    <source>
        <strain evidence="3">JCM 19538</strain>
    </source>
</reference>
<feature type="transmembrane region" description="Helical" evidence="1">
    <location>
        <begin position="226"/>
        <end position="246"/>
    </location>
</feature>
<feature type="transmembrane region" description="Helical" evidence="1">
    <location>
        <begin position="159"/>
        <end position="183"/>
    </location>
</feature>
<organism evidence="2 3">
    <name type="scientific">Jejuia pallidilutea</name>
    <dbReference type="NCBI Taxonomy" id="504487"/>
    <lineage>
        <taxon>Bacteria</taxon>
        <taxon>Pseudomonadati</taxon>
        <taxon>Bacteroidota</taxon>
        <taxon>Flavobacteriia</taxon>
        <taxon>Flavobacteriales</taxon>
        <taxon>Flavobacteriaceae</taxon>
        <taxon>Jejuia</taxon>
    </lineage>
</organism>
<feature type="transmembrane region" description="Helical" evidence="1">
    <location>
        <begin position="86"/>
        <end position="104"/>
    </location>
</feature>
<evidence type="ECO:0000256" key="1">
    <source>
        <dbReference type="SAM" id="Phobius"/>
    </source>
</evidence>
<name>A0A098LRV9_9FLAO</name>
<dbReference type="RefSeq" id="WP_045371621.1">
    <property type="nucleotide sequence ID" value="NZ_BBNY01000005.1"/>
</dbReference>
<protein>
    <submittedName>
        <fullName evidence="2">Capsular polysaccharide biosynthesis protein</fullName>
    </submittedName>
</protein>
<accession>A0A098LRV9</accession>
<dbReference type="InterPro" id="IPR049458">
    <property type="entry name" value="EpsG-like"/>
</dbReference>
<keyword evidence="1" id="KW-0472">Membrane</keyword>
<feature type="transmembrane region" description="Helical" evidence="1">
    <location>
        <begin position="258"/>
        <end position="277"/>
    </location>
</feature>
<feature type="transmembrane region" description="Helical" evidence="1">
    <location>
        <begin position="116"/>
        <end position="139"/>
    </location>
</feature>
<feature type="transmembrane region" description="Helical" evidence="1">
    <location>
        <begin position="6"/>
        <end position="23"/>
    </location>
</feature>